<comment type="caution">
    <text evidence="1">The sequence shown here is derived from an EMBL/GenBank/DDBJ whole genome shotgun (WGS) entry which is preliminary data.</text>
</comment>
<dbReference type="Proteomes" id="UP000681967">
    <property type="component" value="Unassembled WGS sequence"/>
</dbReference>
<accession>A0A8S3D035</accession>
<dbReference type="AlphaFoldDB" id="A0A8S3D035"/>
<feature type="non-terminal residue" evidence="1">
    <location>
        <position position="44"/>
    </location>
</feature>
<sequence>WTVVDGQVYQFRAHDVNHPRSKEIYAEAEKISAELVEHGHQHDS</sequence>
<evidence type="ECO:0000313" key="2">
    <source>
        <dbReference type="Proteomes" id="UP000681967"/>
    </source>
</evidence>
<dbReference type="Pfam" id="PF20430">
    <property type="entry name" value="Eplus_motif"/>
    <property type="match status" value="1"/>
</dbReference>
<organism evidence="1 2">
    <name type="scientific">Rotaria magnacalcarata</name>
    <dbReference type="NCBI Taxonomy" id="392030"/>
    <lineage>
        <taxon>Eukaryota</taxon>
        <taxon>Metazoa</taxon>
        <taxon>Spiralia</taxon>
        <taxon>Gnathifera</taxon>
        <taxon>Rotifera</taxon>
        <taxon>Eurotatoria</taxon>
        <taxon>Bdelloidea</taxon>
        <taxon>Philodinida</taxon>
        <taxon>Philodinidae</taxon>
        <taxon>Rotaria</taxon>
    </lineage>
</organism>
<gene>
    <name evidence="1" type="ORF">BYL167_LOCUS53494</name>
</gene>
<protein>
    <submittedName>
        <fullName evidence="1">Uncharacterized protein</fullName>
    </submittedName>
</protein>
<dbReference type="InterPro" id="IPR046849">
    <property type="entry name" value="E2_motif"/>
</dbReference>
<name>A0A8S3D035_9BILA</name>
<feature type="non-terminal residue" evidence="1">
    <location>
        <position position="1"/>
    </location>
</feature>
<evidence type="ECO:0000313" key="1">
    <source>
        <dbReference type="EMBL" id="CAF4936284.1"/>
    </source>
</evidence>
<dbReference type="EMBL" id="CAJOBH010179932">
    <property type="protein sequence ID" value="CAF4936284.1"/>
    <property type="molecule type" value="Genomic_DNA"/>
</dbReference>
<reference evidence="1" key="1">
    <citation type="submission" date="2021-02" db="EMBL/GenBank/DDBJ databases">
        <authorList>
            <person name="Nowell W R."/>
        </authorList>
    </citation>
    <scope>NUCLEOTIDE SEQUENCE</scope>
</reference>
<proteinExistence type="predicted"/>